<comment type="caution">
    <text evidence="1">The sequence shown here is derived from an EMBL/GenBank/DDBJ whole genome shotgun (WGS) entry which is preliminary data.</text>
</comment>
<dbReference type="RefSeq" id="WP_379027187.1">
    <property type="nucleotide sequence ID" value="NZ_JBHUGY010000079.1"/>
</dbReference>
<reference evidence="2" key="1">
    <citation type="journal article" date="2019" name="Int. J. Syst. Evol. Microbiol.">
        <title>The Global Catalogue of Microorganisms (GCM) 10K type strain sequencing project: providing services to taxonomists for standard genome sequencing and annotation.</title>
        <authorList>
            <consortium name="The Broad Institute Genomics Platform"/>
            <consortium name="The Broad Institute Genome Sequencing Center for Infectious Disease"/>
            <person name="Wu L."/>
            <person name="Ma J."/>
        </authorList>
    </citation>
    <scope>NUCLEOTIDE SEQUENCE [LARGE SCALE GENOMIC DNA]</scope>
    <source>
        <strain evidence="2">CGMCC 1.16226</strain>
    </source>
</reference>
<name>A0ABW4WQ92_9HYPH</name>
<gene>
    <name evidence="1" type="ORF">ACFSQT_38225</name>
</gene>
<keyword evidence="2" id="KW-1185">Reference proteome</keyword>
<evidence type="ECO:0000313" key="2">
    <source>
        <dbReference type="Proteomes" id="UP001597349"/>
    </source>
</evidence>
<feature type="non-terminal residue" evidence="1">
    <location>
        <position position="1"/>
    </location>
</feature>
<proteinExistence type="predicted"/>
<evidence type="ECO:0000313" key="1">
    <source>
        <dbReference type="EMBL" id="MFD2058715.1"/>
    </source>
</evidence>
<dbReference type="EMBL" id="JBHUGY010000079">
    <property type="protein sequence ID" value="MFD2058715.1"/>
    <property type="molecule type" value="Genomic_DNA"/>
</dbReference>
<sequence length="66" mass="7201">AHVVGERGEFGLADRASELDPKRYDDAIGRSSVSGGDAESEVNSWFGRRDRQMSWVGFRAVAAMIA</sequence>
<accession>A0ABW4WQ92</accession>
<organism evidence="1 2">
    <name type="scientific">Mesorhizobium calcicola</name>
    <dbReference type="NCBI Taxonomy" id="1300310"/>
    <lineage>
        <taxon>Bacteria</taxon>
        <taxon>Pseudomonadati</taxon>
        <taxon>Pseudomonadota</taxon>
        <taxon>Alphaproteobacteria</taxon>
        <taxon>Hyphomicrobiales</taxon>
        <taxon>Phyllobacteriaceae</taxon>
        <taxon>Mesorhizobium</taxon>
    </lineage>
</organism>
<protein>
    <submittedName>
        <fullName evidence="1">Uncharacterized protein</fullName>
    </submittedName>
</protein>
<dbReference type="Proteomes" id="UP001597349">
    <property type="component" value="Unassembled WGS sequence"/>
</dbReference>